<comment type="caution">
    <text evidence="7">The sequence shown here is derived from an EMBL/GenBank/DDBJ whole genome shotgun (WGS) entry which is preliminary data.</text>
</comment>
<comment type="subcellular location">
    <subcellularLocation>
        <location evidence="1 4">Nucleus</location>
    </subcellularLocation>
</comment>
<evidence type="ECO:0000256" key="5">
    <source>
        <dbReference type="SAM" id="MobiDB-lite"/>
    </source>
</evidence>
<dbReference type="RefSeq" id="XP_024331436.1">
    <property type="nucleotide sequence ID" value="XM_024474022.1"/>
</dbReference>
<keyword evidence="8" id="KW-1185">Reference proteome</keyword>
<protein>
    <submittedName>
        <fullName evidence="7">Transcriptional regulator-like protein</fullName>
    </submittedName>
</protein>
<feature type="domain" description="Histone deacetylase interacting" evidence="6">
    <location>
        <begin position="406"/>
        <end position="503"/>
    </location>
</feature>
<dbReference type="InterPro" id="IPR031693">
    <property type="entry name" value="Sin3_C"/>
</dbReference>
<accession>A0A0F9ZDT5</accession>
<sequence>MSNMDSSNQENDKWSEQGSKRYKEDDKNQYNEYSDSSSTGKQHFAPQISHSNRQPDHELSFNKESYQQQKPSVPEDAEVCDAMVFLNRIKDEYSEDMVTYDNFLETMRDYKFGKIDADEVCKGVKILFKDKPYLIDIFNEYLPSHLKFYSDGRHTDNLQRNYDVRPPMAQHPHFRRPMFNPKMMHPNMKPNANMRPLIPKMGPPPHLQPPHMNGLLNGMVPTFVPHLNPNNIRLPPSGKLYPGFYGSGHPQKVEEESSKKKQANDFIQRVKKRYSHQPNIYKSFVDILQKFSSDSNVSSIRSEISTLLWEHPDLIEDFEKDFIPADKIKEEDDSAVLKGILKTMEDKNISDEFLRCLNYFNQNFITKKELLLLVIPILKDETQIDIFKNFINFKDKIFTSGKRLDKCKKIGSYRILSREIQNPNQDAIAKEVLNTTCVSCPTFESEDANFVFLKRNMYEDCIFRVEDDRSETSLIIERLDFFITSLELVYSNLQEGELSIKDLGMSPGIIKEVLKTIYEDSATEVLEGILSLPKTAIPVVIKRLYSVNKEVREKMRQKNKVWNEQVERSFYKALDTNGLFYKNQEKNNFSTKALLQEAEEGIKIDFSDLQLVDDIAKIFKIFIKISQTDNKKAAIPNLYPTVDTIFGLVSQECSFIGDFNIFCVYRFIFYAYEKLKEIKNMDLKPICSSKLAVKMNIIPEYDVEDRFLEILNLIKSFCEKSIDSLDYEETVRILTNCRGFTIYNIKKIFLKIEKSIIAVIENEDSLNALLNKTVYNGEEAKMLISFENNIFSASFIQDATEKYEVEETNIKNTQEL</sequence>
<evidence type="ECO:0000256" key="2">
    <source>
        <dbReference type="ARBA" id="ARBA00022491"/>
    </source>
</evidence>
<evidence type="ECO:0000256" key="4">
    <source>
        <dbReference type="PROSITE-ProRule" id="PRU00810"/>
    </source>
</evidence>
<evidence type="ECO:0000313" key="8">
    <source>
        <dbReference type="Proteomes" id="UP000034350"/>
    </source>
</evidence>
<dbReference type="AlphaFoldDB" id="A0A0F9ZDT5"/>
<gene>
    <name evidence="7" type="ORF">AAJ76_1400034559</name>
</gene>
<dbReference type="InterPro" id="IPR003822">
    <property type="entry name" value="PAH"/>
</dbReference>
<dbReference type="SMART" id="SM00761">
    <property type="entry name" value="HDAC_interact"/>
    <property type="match status" value="1"/>
</dbReference>
<dbReference type="GO" id="GO:0003714">
    <property type="term" value="F:transcription corepressor activity"/>
    <property type="evidence" value="ECO:0007669"/>
    <property type="project" value="InterPro"/>
</dbReference>
<feature type="compositionally biased region" description="Polar residues" evidence="5">
    <location>
        <begin position="30"/>
        <end position="41"/>
    </location>
</feature>
<feature type="compositionally biased region" description="Basic and acidic residues" evidence="5">
    <location>
        <begin position="10"/>
        <end position="29"/>
    </location>
</feature>
<dbReference type="EMBL" id="JPQZ01000014">
    <property type="protein sequence ID" value="KKO75694.1"/>
    <property type="molecule type" value="Genomic_DNA"/>
</dbReference>
<dbReference type="InterPro" id="IPR013194">
    <property type="entry name" value="HDAC_interact_dom"/>
</dbReference>
<dbReference type="GeneID" id="36318925"/>
<dbReference type="Proteomes" id="UP000034350">
    <property type="component" value="Unassembled WGS sequence"/>
</dbReference>
<evidence type="ECO:0000256" key="1">
    <source>
        <dbReference type="ARBA" id="ARBA00004123"/>
    </source>
</evidence>
<dbReference type="InterPro" id="IPR039774">
    <property type="entry name" value="Sin3-like"/>
</dbReference>
<dbReference type="GO" id="GO:0000785">
    <property type="term" value="C:chromatin"/>
    <property type="evidence" value="ECO:0007669"/>
    <property type="project" value="TreeGrafter"/>
</dbReference>
<keyword evidence="2" id="KW-0678">Repressor</keyword>
<keyword evidence="3 4" id="KW-0539">Nucleus</keyword>
<dbReference type="OMA" id="DRHINAK"/>
<dbReference type="VEuPathDB" id="MicrosporidiaDB:NCER_100020"/>
<feature type="region of interest" description="Disordered" evidence="5">
    <location>
        <begin position="1"/>
        <end position="57"/>
    </location>
</feature>
<proteinExistence type="predicted"/>
<dbReference type="Pfam" id="PF08295">
    <property type="entry name" value="Sin3_corepress"/>
    <property type="match status" value="1"/>
</dbReference>
<dbReference type="GO" id="GO:0000122">
    <property type="term" value="P:negative regulation of transcription by RNA polymerase II"/>
    <property type="evidence" value="ECO:0007669"/>
    <property type="project" value="TreeGrafter"/>
</dbReference>
<name>A0A0F9ZDT5_9MICR</name>
<dbReference type="VEuPathDB" id="MicrosporidiaDB:G9O61_00g011500"/>
<dbReference type="Pfam" id="PF16879">
    <property type="entry name" value="Sin3a_C"/>
    <property type="match status" value="1"/>
</dbReference>
<organism evidence="7 8">
    <name type="scientific">Vairimorpha ceranae</name>
    <dbReference type="NCBI Taxonomy" id="40302"/>
    <lineage>
        <taxon>Eukaryota</taxon>
        <taxon>Fungi</taxon>
        <taxon>Fungi incertae sedis</taxon>
        <taxon>Microsporidia</taxon>
        <taxon>Nosematidae</taxon>
        <taxon>Vairimorpha</taxon>
    </lineage>
</organism>
<dbReference type="Gene3D" id="1.20.1160.11">
    <property type="entry name" value="Paired amphipathic helix"/>
    <property type="match status" value="3"/>
</dbReference>
<reference evidence="7 8" key="1">
    <citation type="journal article" date="2015" name="Environ. Microbiol.">
        <title>Genome analyses suggest the presence of polyploidy and recent human-driven expansions in eight global populations of the honeybee pathogen Nosema ceranae.</title>
        <authorList>
            <person name="Pelin A."/>
            <person name="Selman M."/>
            <person name="Aris-Brosou S."/>
            <person name="Farinelli L."/>
            <person name="Corradi N."/>
        </authorList>
    </citation>
    <scope>NUCLEOTIDE SEQUENCE [LARGE SCALE GENOMIC DNA]</scope>
    <source>
        <strain evidence="7 8">PA08 1199</strain>
    </source>
</reference>
<evidence type="ECO:0000313" key="7">
    <source>
        <dbReference type="EMBL" id="KKO75694.1"/>
    </source>
</evidence>
<dbReference type="PROSITE" id="PS51477">
    <property type="entry name" value="PAH"/>
    <property type="match status" value="2"/>
</dbReference>
<dbReference type="VEuPathDB" id="MicrosporidiaDB:AAJ76_1400034559"/>
<dbReference type="PANTHER" id="PTHR12346">
    <property type="entry name" value="SIN3B-RELATED"/>
    <property type="match status" value="1"/>
</dbReference>
<evidence type="ECO:0000259" key="6">
    <source>
        <dbReference type="SMART" id="SM00761"/>
    </source>
</evidence>
<dbReference type="SUPFAM" id="SSF47762">
    <property type="entry name" value="PAH2 domain"/>
    <property type="match status" value="3"/>
</dbReference>
<dbReference type="GO" id="GO:0000118">
    <property type="term" value="C:histone deacetylase complex"/>
    <property type="evidence" value="ECO:0007669"/>
    <property type="project" value="TreeGrafter"/>
</dbReference>
<dbReference type="Pfam" id="PF02671">
    <property type="entry name" value="PAH"/>
    <property type="match status" value="2"/>
</dbReference>
<dbReference type="InterPro" id="IPR036600">
    <property type="entry name" value="PAH_sf"/>
</dbReference>
<dbReference type="PANTHER" id="PTHR12346:SF0">
    <property type="entry name" value="SIN3A, ISOFORM G"/>
    <property type="match status" value="1"/>
</dbReference>
<evidence type="ECO:0000256" key="3">
    <source>
        <dbReference type="ARBA" id="ARBA00023242"/>
    </source>
</evidence>
<dbReference type="OrthoDB" id="10265969at2759"/>